<sequence>MLDQDDPYLFNDQLQTTSLSQLVRWDDIPYMIQAEVFQHLGWFHKLDKRRVDRTFRGMLENLPKVLLIDQGPIPFLSSLGTVNDPNSVHIELLRSALSKCRVLIIKFGREGRPQEPWMIGRTMTSFFVRSQVLESLVANSHLRHVVMLKARNAFGFYTSWLERLAITKVQHQVTYSFMNCNIVLPFDAEYEKTTLYWELPPFFDTELPPFFLSYSFCVWDRAEASLPKFSFQGPLSESAVHRHMAFLLRPIILPYSRVQLEWLRQSRETIDDRFPNRHSWNMPKHQFDELIAECVAGVYDVEIEEATANVRGQGLIDDLVKLAVLISFLGRKVAVGELALPLPPEAVPFCLVHLKSAVCTCLSQITDKYKAFSSCTSMKEYEDYQFRLSASEAGDSDHEYWH</sequence>
<name>A0A1D1UIH6_RAMVA</name>
<accession>A0A1D1UIH6</accession>
<reference evidence="1 2" key="1">
    <citation type="journal article" date="2016" name="Nat. Commun.">
        <title>Extremotolerant tardigrade genome and improved radiotolerance of human cultured cells by tardigrade-unique protein.</title>
        <authorList>
            <person name="Hashimoto T."/>
            <person name="Horikawa D.D."/>
            <person name="Saito Y."/>
            <person name="Kuwahara H."/>
            <person name="Kozuka-Hata H."/>
            <person name="Shin-I T."/>
            <person name="Minakuchi Y."/>
            <person name="Ohishi K."/>
            <person name="Motoyama A."/>
            <person name="Aizu T."/>
            <person name="Enomoto A."/>
            <person name="Kondo K."/>
            <person name="Tanaka S."/>
            <person name="Hara Y."/>
            <person name="Koshikawa S."/>
            <person name="Sagara H."/>
            <person name="Miura T."/>
            <person name="Yokobori S."/>
            <person name="Miyagawa K."/>
            <person name="Suzuki Y."/>
            <person name="Kubo T."/>
            <person name="Oyama M."/>
            <person name="Kohara Y."/>
            <person name="Fujiyama A."/>
            <person name="Arakawa K."/>
            <person name="Katayama T."/>
            <person name="Toyoda A."/>
            <person name="Kunieda T."/>
        </authorList>
    </citation>
    <scope>NUCLEOTIDE SEQUENCE [LARGE SCALE GENOMIC DNA]</scope>
    <source>
        <strain evidence="1 2">YOKOZUNA-1</strain>
    </source>
</reference>
<evidence type="ECO:0000313" key="1">
    <source>
        <dbReference type="EMBL" id="GAU89519.1"/>
    </source>
</evidence>
<dbReference type="AlphaFoldDB" id="A0A1D1UIH6"/>
<organism evidence="1 2">
    <name type="scientific">Ramazzottius varieornatus</name>
    <name type="common">Water bear</name>
    <name type="synonym">Tardigrade</name>
    <dbReference type="NCBI Taxonomy" id="947166"/>
    <lineage>
        <taxon>Eukaryota</taxon>
        <taxon>Metazoa</taxon>
        <taxon>Ecdysozoa</taxon>
        <taxon>Tardigrada</taxon>
        <taxon>Eutardigrada</taxon>
        <taxon>Parachela</taxon>
        <taxon>Hypsibioidea</taxon>
        <taxon>Ramazzottiidae</taxon>
        <taxon>Ramazzottius</taxon>
    </lineage>
</organism>
<evidence type="ECO:0008006" key="3">
    <source>
        <dbReference type="Google" id="ProtNLM"/>
    </source>
</evidence>
<dbReference type="Proteomes" id="UP000186922">
    <property type="component" value="Unassembled WGS sequence"/>
</dbReference>
<protein>
    <recommendedName>
        <fullName evidence="3">F-box domain-containing protein</fullName>
    </recommendedName>
</protein>
<comment type="caution">
    <text evidence="1">The sequence shown here is derived from an EMBL/GenBank/DDBJ whole genome shotgun (WGS) entry which is preliminary data.</text>
</comment>
<evidence type="ECO:0000313" key="2">
    <source>
        <dbReference type="Proteomes" id="UP000186922"/>
    </source>
</evidence>
<dbReference type="EMBL" id="BDGG01000001">
    <property type="protein sequence ID" value="GAU89519.1"/>
    <property type="molecule type" value="Genomic_DNA"/>
</dbReference>
<proteinExistence type="predicted"/>
<gene>
    <name evidence="1" type="primary">RvY_02063-1</name>
    <name evidence="1" type="synonym">RvY_02063.1</name>
    <name evidence="1" type="ORF">RvY_02063</name>
</gene>
<keyword evidence="2" id="KW-1185">Reference proteome</keyword>